<feature type="domain" description="Aminoacyl-tRNA synthetase class I anticodon-binding" evidence="12">
    <location>
        <begin position="320"/>
        <end position="459"/>
    </location>
</feature>
<evidence type="ECO:0000256" key="6">
    <source>
        <dbReference type="ARBA" id="ARBA00022741"/>
    </source>
</evidence>
<comment type="caution">
    <text evidence="13">The sequence shown here is derived from an EMBL/GenBank/DDBJ whole genome shotgun (WGS) entry which is preliminary data.</text>
</comment>
<dbReference type="InterPro" id="IPR033910">
    <property type="entry name" value="GluRS_core"/>
</dbReference>
<keyword evidence="4 10" id="KW-0963">Cytoplasm</keyword>
<dbReference type="InterPro" id="IPR000924">
    <property type="entry name" value="Glu/Gln-tRNA-synth"/>
</dbReference>
<dbReference type="InterPro" id="IPR020058">
    <property type="entry name" value="Glu/Gln-tRNA-synth_Ib_cat-dom"/>
</dbReference>
<evidence type="ECO:0000256" key="4">
    <source>
        <dbReference type="ARBA" id="ARBA00022490"/>
    </source>
</evidence>
<dbReference type="AlphaFoldDB" id="A0A7W6WKP8"/>
<dbReference type="GO" id="GO:0008270">
    <property type="term" value="F:zinc ion binding"/>
    <property type="evidence" value="ECO:0007669"/>
    <property type="project" value="InterPro"/>
</dbReference>
<dbReference type="GO" id="GO:0004818">
    <property type="term" value="F:glutamate-tRNA ligase activity"/>
    <property type="evidence" value="ECO:0007669"/>
    <property type="project" value="UniProtKB-UniRule"/>
</dbReference>
<dbReference type="GO" id="GO:0005524">
    <property type="term" value="F:ATP binding"/>
    <property type="evidence" value="ECO:0007669"/>
    <property type="project" value="UniProtKB-UniRule"/>
</dbReference>
<dbReference type="RefSeq" id="WP_184435068.1">
    <property type="nucleotide sequence ID" value="NZ_JACIGI010000015.1"/>
</dbReference>
<gene>
    <name evidence="10" type="primary">gltX</name>
    <name evidence="13" type="ORF">GGD88_002049</name>
</gene>
<dbReference type="Gene3D" id="3.40.50.620">
    <property type="entry name" value="HUPs"/>
    <property type="match status" value="1"/>
</dbReference>
<keyword evidence="5 10" id="KW-0436">Ligase</keyword>
<evidence type="ECO:0000256" key="8">
    <source>
        <dbReference type="ARBA" id="ARBA00022917"/>
    </source>
</evidence>
<dbReference type="Gene3D" id="1.10.10.350">
    <property type="match status" value="1"/>
</dbReference>
<dbReference type="Pfam" id="PF00749">
    <property type="entry name" value="tRNA-synt_1c"/>
    <property type="match status" value="1"/>
</dbReference>
<comment type="similarity">
    <text evidence="2 10">Belongs to the class-I aminoacyl-tRNA synthetase family. Glutamate--tRNA ligase type 1 subfamily.</text>
</comment>
<keyword evidence="9 10" id="KW-0030">Aminoacyl-tRNA synthetase</keyword>
<dbReference type="InterPro" id="IPR045462">
    <property type="entry name" value="aa-tRNA-synth_I_cd-bd"/>
</dbReference>
<feature type="binding site" evidence="10">
    <location>
        <position position="241"/>
    </location>
    <ligand>
        <name>ATP</name>
        <dbReference type="ChEBI" id="CHEBI:30616"/>
    </ligand>
</feature>
<feature type="short sequence motif" description="'HIGH' region" evidence="10">
    <location>
        <begin position="9"/>
        <end position="19"/>
    </location>
</feature>
<evidence type="ECO:0000256" key="2">
    <source>
        <dbReference type="ARBA" id="ARBA00007894"/>
    </source>
</evidence>
<dbReference type="HAMAP" id="MF_00022">
    <property type="entry name" value="Glu_tRNA_synth_type1"/>
    <property type="match status" value="1"/>
</dbReference>
<dbReference type="InterPro" id="IPR014729">
    <property type="entry name" value="Rossmann-like_a/b/a_fold"/>
</dbReference>
<keyword evidence="6 10" id="KW-0547">Nucleotide-binding</keyword>
<keyword evidence="8 10" id="KW-0648">Protein biosynthesis</keyword>
<keyword evidence="14" id="KW-1185">Reference proteome</keyword>
<comment type="function">
    <text evidence="10">Catalyzes the attachment of glutamate to tRNA(Glu) in a two-step reaction: glutamate is first activated by ATP to form Glu-AMP and then transferred to the acceptor end of tRNA(Glu).</text>
</comment>
<dbReference type="InterPro" id="IPR004527">
    <property type="entry name" value="Glu-tRNA-ligase_bac/mito"/>
</dbReference>
<proteinExistence type="inferred from homology"/>
<comment type="subcellular location">
    <subcellularLocation>
        <location evidence="1 10">Cytoplasm</location>
    </subcellularLocation>
</comment>
<evidence type="ECO:0000259" key="12">
    <source>
        <dbReference type="Pfam" id="PF19269"/>
    </source>
</evidence>
<dbReference type="GO" id="GO:0006424">
    <property type="term" value="P:glutamyl-tRNA aminoacylation"/>
    <property type="evidence" value="ECO:0007669"/>
    <property type="project" value="UniProtKB-UniRule"/>
</dbReference>
<dbReference type="PANTHER" id="PTHR43311:SF2">
    <property type="entry name" value="GLUTAMATE--TRNA LIGASE, MITOCHONDRIAL-RELATED"/>
    <property type="match status" value="1"/>
</dbReference>
<comment type="subunit">
    <text evidence="3 10">Monomer.</text>
</comment>
<dbReference type="EC" id="6.1.1.17" evidence="10"/>
<evidence type="ECO:0000259" key="11">
    <source>
        <dbReference type="Pfam" id="PF00749"/>
    </source>
</evidence>
<dbReference type="SUPFAM" id="SSF48163">
    <property type="entry name" value="An anticodon-binding domain of class I aminoacyl-tRNA synthetases"/>
    <property type="match status" value="1"/>
</dbReference>
<dbReference type="Proteomes" id="UP000555728">
    <property type="component" value="Unassembled WGS sequence"/>
</dbReference>
<dbReference type="Pfam" id="PF19269">
    <property type="entry name" value="Anticodon_2"/>
    <property type="match status" value="1"/>
</dbReference>
<protein>
    <recommendedName>
        <fullName evidence="10">Glutamate--tRNA ligase</fullName>
        <ecNumber evidence="10">6.1.1.17</ecNumber>
    </recommendedName>
    <alternativeName>
        <fullName evidence="10">Glutamyl-tRNA synthetase</fullName>
        <shortName evidence="10">GluRS</shortName>
    </alternativeName>
</protein>
<feature type="short sequence motif" description="'KMSKS' region" evidence="10">
    <location>
        <begin position="238"/>
        <end position="242"/>
    </location>
</feature>
<evidence type="ECO:0000256" key="1">
    <source>
        <dbReference type="ARBA" id="ARBA00004496"/>
    </source>
</evidence>
<evidence type="ECO:0000313" key="13">
    <source>
        <dbReference type="EMBL" id="MBB4286320.1"/>
    </source>
</evidence>
<comment type="caution">
    <text evidence="10">Lacks conserved residue(s) required for the propagation of feature annotation.</text>
</comment>
<dbReference type="GO" id="GO:0000049">
    <property type="term" value="F:tRNA binding"/>
    <property type="evidence" value="ECO:0007669"/>
    <property type="project" value="InterPro"/>
</dbReference>
<dbReference type="InterPro" id="IPR001412">
    <property type="entry name" value="aa-tRNA-synth_I_CS"/>
</dbReference>
<keyword evidence="7 10" id="KW-0067">ATP-binding</keyword>
<dbReference type="PRINTS" id="PR00987">
    <property type="entry name" value="TRNASYNTHGLU"/>
</dbReference>
<dbReference type="InterPro" id="IPR008925">
    <property type="entry name" value="aa_tRNA-synth_I_cd-bd_sf"/>
</dbReference>
<dbReference type="InterPro" id="IPR020751">
    <property type="entry name" value="aa-tRNA-synth_I_codon-bd_sub2"/>
</dbReference>
<dbReference type="EMBL" id="JACIGI010000015">
    <property type="protein sequence ID" value="MBB4286320.1"/>
    <property type="molecule type" value="Genomic_DNA"/>
</dbReference>
<dbReference type="SUPFAM" id="SSF52374">
    <property type="entry name" value="Nucleotidylyl transferase"/>
    <property type="match status" value="1"/>
</dbReference>
<sequence length="463" mass="51282">MTVVTRFAPSPTGFLHIGGARTALFNWLFARHHGGRFLLRIEDTDRQRSTPEAVQAIFDGLRWLGLAWDEEPVFQFTRAPRHVEVAHALLAEGKAYRCYASPEELAAMREAQKAAGQTLRYDGRWRDRDPAEAPEGVRPVIRLKAPRDGETVIEDQVQGRITVANDQLDDMILLRSDGTPTYMLSVVVDDHDMGITHVIRGDDHLTNAFRQTQLYRLIGWAPPAFAHIPLIHGPDGAKLSKRHGALGTESYRDMGYLPEAMRNYLLRLGWGHGDDEIIDDAQAVAWFDLDGVGRAPARFDMAKLTSLNGHYLRRADDARLVDLVVDRLGQTVDEEGHRRLLAGMAGLKERAKTLMELAESAAFYVRPRPLALDDKALKQVTGDGATTLALMRDRLAALEPWDRTALEADARAAAEAHGLKLGKVAQPLRAALTGSTVSPPIFEVMEILGRAETLARLEDCCAG</sequence>
<comment type="catalytic activity">
    <reaction evidence="10">
        <text>tRNA(Glu) + L-glutamate + ATP = L-glutamyl-tRNA(Glu) + AMP + diphosphate</text>
        <dbReference type="Rhea" id="RHEA:23540"/>
        <dbReference type="Rhea" id="RHEA-COMP:9663"/>
        <dbReference type="Rhea" id="RHEA-COMP:9680"/>
        <dbReference type="ChEBI" id="CHEBI:29985"/>
        <dbReference type="ChEBI" id="CHEBI:30616"/>
        <dbReference type="ChEBI" id="CHEBI:33019"/>
        <dbReference type="ChEBI" id="CHEBI:78442"/>
        <dbReference type="ChEBI" id="CHEBI:78520"/>
        <dbReference type="ChEBI" id="CHEBI:456215"/>
        <dbReference type="EC" id="6.1.1.17"/>
    </reaction>
</comment>
<evidence type="ECO:0000256" key="3">
    <source>
        <dbReference type="ARBA" id="ARBA00011245"/>
    </source>
</evidence>
<organism evidence="13 14">
    <name type="scientific">Roseospira goensis</name>
    <dbReference type="NCBI Taxonomy" id="391922"/>
    <lineage>
        <taxon>Bacteria</taxon>
        <taxon>Pseudomonadati</taxon>
        <taxon>Pseudomonadota</taxon>
        <taxon>Alphaproteobacteria</taxon>
        <taxon>Rhodospirillales</taxon>
        <taxon>Rhodospirillaceae</taxon>
        <taxon>Roseospira</taxon>
    </lineage>
</organism>
<dbReference type="InterPro" id="IPR049940">
    <property type="entry name" value="GluQ/Sye"/>
</dbReference>
<dbReference type="FunFam" id="3.40.50.620:FF:000007">
    <property type="entry name" value="Glutamate--tRNA ligase"/>
    <property type="match status" value="1"/>
</dbReference>
<evidence type="ECO:0000256" key="5">
    <source>
        <dbReference type="ARBA" id="ARBA00022598"/>
    </source>
</evidence>
<dbReference type="GO" id="GO:0005829">
    <property type="term" value="C:cytosol"/>
    <property type="evidence" value="ECO:0007669"/>
    <property type="project" value="TreeGrafter"/>
</dbReference>
<feature type="domain" description="Glutamyl/glutaminyl-tRNA synthetase class Ib catalytic" evidence="11">
    <location>
        <begin position="3"/>
        <end position="305"/>
    </location>
</feature>
<name>A0A7W6WKP8_9PROT</name>
<accession>A0A7W6WKP8</accession>
<evidence type="ECO:0000256" key="10">
    <source>
        <dbReference type="HAMAP-Rule" id="MF_00022"/>
    </source>
</evidence>
<evidence type="ECO:0000256" key="9">
    <source>
        <dbReference type="ARBA" id="ARBA00023146"/>
    </source>
</evidence>
<dbReference type="CDD" id="cd00808">
    <property type="entry name" value="GluRS_core"/>
    <property type="match status" value="1"/>
</dbReference>
<evidence type="ECO:0000313" key="14">
    <source>
        <dbReference type="Proteomes" id="UP000555728"/>
    </source>
</evidence>
<dbReference type="NCBIfam" id="TIGR00464">
    <property type="entry name" value="gltX_bact"/>
    <property type="match status" value="1"/>
</dbReference>
<dbReference type="PANTHER" id="PTHR43311">
    <property type="entry name" value="GLUTAMATE--TRNA LIGASE"/>
    <property type="match status" value="1"/>
</dbReference>
<dbReference type="PROSITE" id="PS00178">
    <property type="entry name" value="AA_TRNA_LIGASE_I"/>
    <property type="match status" value="1"/>
</dbReference>
<reference evidence="13 14" key="1">
    <citation type="submission" date="2020-08" db="EMBL/GenBank/DDBJ databases">
        <title>Genome sequencing of Purple Non-Sulfur Bacteria from various extreme environments.</title>
        <authorList>
            <person name="Mayer M."/>
        </authorList>
    </citation>
    <scope>NUCLEOTIDE SEQUENCE [LARGE SCALE GENOMIC DNA]</scope>
    <source>
        <strain evidence="13 14">JA135</strain>
    </source>
</reference>
<evidence type="ECO:0000256" key="7">
    <source>
        <dbReference type="ARBA" id="ARBA00022840"/>
    </source>
</evidence>